<dbReference type="Proteomes" id="UP000256941">
    <property type="component" value="Unassembled WGS sequence"/>
</dbReference>
<sequence length="119" mass="12533">MTSYAVARLHQVEMGPDIVAYLEAIDATLAPFGGRFLIHGGDKEQLEGAWPGDLIVIGFPDRVAARAWYASPAYQAILPLRTRNSQGDVILIDGVGDDHRATDILSQPGGAGAHPVAGG</sequence>
<dbReference type="RefSeq" id="WP_116221224.1">
    <property type="nucleotide sequence ID" value="NZ_CP038196.1"/>
</dbReference>
<accession>A0A3D9XRK8</accession>
<dbReference type="PANTHER" id="PTHR41521:SF4">
    <property type="entry name" value="BLR0684 PROTEIN"/>
    <property type="match status" value="1"/>
</dbReference>
<comment type="caution">
    <text evidence="2">The sequence shown here is derived from an EMBL/GenBank/DDBJ whole genome shotgun (WGS) entry which is preliminary data.</text>
</comment>
<name>A0A3D9XRK8_PARVE</name>
<organism evidence="2 3">
    <name type="scientific">Paracoccus versutus</name>
    <name type="common">Thiobacillus versutus</name>
    <dbReference type="NCBI Taxonomy" id="34007"/>
    <lineage>
        <taxon>Bacteria</taxon>
        <taxon>Pseudomonadati</taxon>
        <taxon>Pseudomonadota</taxon>
        <taxon>Alphaproteobacteria</taxon>
        <taxon>Rhodobacterales</taxon>
        <taxon>Paracoccaceae</taxon>
        <taxon>Paracoccus</taxon>
    </lineage>
</organism>
<dbReference type="Gene3D" id="3.30.70.100">
    <property type="match status" value="1"/>
</dbReference>
<evidence type="ECO:0000313" key="2">
    <source>
        <dbReference type="EMBL" id="REF73035.1"/>
    </source>
</evidence>
<gene>
    <name evidence="2" type="ORF">BDD41_1547</name>
</gene>
<evidence type="ECO:0000259" key="1">
    <source>
        <dbReference type="Pfam" id="PF07045"/>
    </source>
</evidence>
<dbReference type="InterPro" id="IPR010753">
    <property type="entry name" value="DUF1330"/>
</dbReference>
<dbReference type="SUPFAM" id="SSF54909">
    <property type="entry name" value="Dimeric alpha+beta barrel"/>
    <property type="match status" value="1"/>
</dbReference>
<proteinExistence type="predicted"/>
<feature type="domain" description="DUF1330" evidence="1">
    <location>
        <begin position="3"/>
        <end position="95"/>
    </location>
</feature>
<dbReference type="PANTHER" id="PTHR41521">
    <property type="match status" value="1"/>
</dbReference>
<dbReference type="AlphaFoldDB" id="A0A3D9XRK8"/>
<dbReference type="Pfam" id="PF07045">
    <property type="entry name" value="DUF1330"/>
    <property type="match status" value="1"/>
</dbReference>
<evidence type="ECO:0000313" key="3">
    <source>
        <dbReference type="Proteomes" id="UP000256941"/>
    </source>
</evidence>
<dbReference type="EMBL" id="QTUJ01000001">
    <property type="protein sequence ID" value="REF73035.1"/>
    <property type="molecule type" value="Genomic_DNA"/>
</dbReference>
<dbReference type="InterPro" id="IPR011008">
    <property type="entry name" value="Dimeric_a/b-barrel"/>
</dbReference>
<reference evidence="2 3" key="1">
    <citation type="submission" date="2018-08" db="EMBL/GenBank/DDBJ databases">
        <title>Genomic Encyclopedia of Archaeal and Bacterial Type Strains, Phase II (KMG-II): from individual species to whole genera.</title>
        <authorList>
            <person name="Goeker M."/>
        </authorList>
    </citation>
    <scope>NUCLEOTIDE SEQUENCE [LARGE SCALE GENOMIC DNA]</scope>
    <source>
        <strain evidence="2 3">DSM 17099</strain>
    </source>
</reference>
<protein>
    <submittedName>
        <fullName evidence="2">Uncharacterized protein (DUF1330 family)</fullName>
    </submittedName>
</protein>